<gene>
    <name evidence="1" type="ORF">GCM10007359_10690</name>
</gene>
<evidence type="ECO:0000313" key="1">
    <source>
        <dbReference type="EMBL" id="GGH61481.1"/>
    </source>
</evidence>
<evidence type="ECO:0000313" key="2">
    <source>
        <dbReference type="Proteomes" id="UP000600171"/>
    </source>
</evidence>
<dbReference type="EMBL" id="BMDC01000001">
    <property type="protein sequence ID" value="GGH61481.1"/>
    <property type="molecule type" value="Genomic_DNA"/>
</dbReference>
<organism evidence="1 2">
    <name type="scientific">Rothia aerolata</name>
    <dbReference type="NCBI Taxonomy" id="1812262"/>
    <lineage>
        <taxon>Bacteria</taxon>
        <taxon>Bacillati</taxon>
        <taxon>Actinomycetota</taxon>
        <taxon>Actinomycetes</taxon>
        <taxon>Micrococcales</taxon>
        <taxon>Micrococcaceae</taxon>
        <taxon>Rothia</taxon>
    </lineage>
</organism>
<accession>A0A917IQI4</accession>
<name>A0A917IQI4_9MICC</name>
<reference evidence="1 2" key="1">
    <citation type="journal article" date="2014" name="Int. J. Syst. Evol. Microbiol.">
        <title>Complete genome sequence of Corynebacterium casei LMG S-19264T (=DSM 44701T), isolated from a smear-ripened cheese.</title>
        <authorList>
            <consortium name="US DOE Joint Genome Institute (JGI-PGF)"/>
            <person name="Walter F."/>
            <person name="Albersmeier A."/>
            <person name="Kalinowski J."/>
            <person name="Ruckert C."/>
        </authorList>
    </citation>
    <scope>NUCLEOTIDE SEQUENCE [LARGE SCALE GENOMIC DNA]</scope>
    <source>
        <strain evidence="1 2">CCM 8669</strain>
    </source>
</reference>
<dbReference type="InterPro" id="IPR011335">
    <property type="entry name" value="Restrct_endonuc-II-like"/>
</dbReference>
<protein>
    <recommendedName>
        <fullName evidence="3">DUF559 domain-containing protein</fullName>
    </recommendedName>
</protein>
<proteinExistence type="predicted"/>
<dbReference type="AlphaFoldDB" id="A0A917IQI4"/>
<keyword evidence="2" id="KW-1185">Reference proteome</keyword>
<evidence type="ECO:0008006" key="3">
    <source>
        <dbReference type="Google" id="ProtNLM"/>
    </source>
</evidence>
<dbReference type="Proteomes" id="UP000600171">
    <property type="component" value="Unassembled WGS sequence"/>
</dbReference>
<dbReference type="Gene3D" id="3.40.960.10">
    <property type="entry name" value="VSR Endonuclease"/>
    <property type="match status" value="1"/>
</dbReference>
<comment type="caution">
    <text evidence="1">The sequence shown here is derived from an EMBL/GenBank/DDBJ whole genome shotgun (WGS) entry which is preliminary data.</text>
</comment>
<dbReference type="SUPFAM" id="SSF52980">
    <property type="entry name" value="Restriction endonuclease-like"/>
    <property type="match status" value="1"/>
</dbReference>
<sequence>METALRLMLEDAGVQGISCNIPIFDDFGYLLFQPDLALQELKISIQYEGIHHGERDQIRRDVRRARAVKEAGWVEIRIFRDDFYEKVFYQGDFVPRALALVLEVIAERRAFLGLKQAV</sequence>